<name>A0A3B1D9X1_9ZZZZ</name>
<dbReference type="NCBIfam" id="TIGR03352">
    <property type="entry name" value="VI_chp_3"/>
    <property type="match status" value="1"/>
</dbReference>
<dbReference type="EMBL" id="UOGF01000099">
    <property type="protein sequence ID" value="VAX32924.1"/>
    <property type="molecule type" value="Genomic_DNA"/>
</dbReference>
<dbReference type="InterPro" id="IPR038706">
    <property type="entry name" value="Type_VI_SciN-like_sf"/>
</dbReference>
<proteinExistence type="predicted"/>
<sequence>MLLLVVLMISACANKQIRLAVETSKQLNQGESGMALPLVVRVYQLRNKDRLEQADFQSLWKNDQDVLGDDLVDRREFTLHPNAKKLIEVDRIEGAEYVAIMGLFRRPDDQNKWREIHLLKGWGLTRRLMKIEAYDRKIEIVDY</sequence>
<evidence type="ECO:0000313" key="1">
    <source>
        <dbReference type="EMBL" id="VAX32924.1"/>
    </source>
</evidence>
<gene>
    <name evidence="1" type="ORF">MNBD_NITROSPIRAE01-1401</name>
</gene>
<dbReference type="AlphaFoldDB" id="A0A3B1D9X1"/>
<dbReference type="PANTHER" id="PTHR37625">
    <property type="entry name" value="OUTER MEMBRANE LIPOPROTEIN-RELATED"/>
    <property type="match status" value="1"/>
</dbReference>
<evidence type="ECO:0008006" key="2">
    <source>
        <dbReference type="Google" id="ProtNLM"/>
    </source>
</evidence>
<dbReference type="Gene3D" id="2.60.40.4150">
    <property type="entry name" value="Type VI secretion system, lipoprotein SciN"/>
    <property type="match status" value="1"/>
</dbReference>
<dbReference type="PANTHER" id="PTHR37625:SF4">
    <property type="entry name" value="OUTER MEMBRANE LIPOPROTEIN"/>
    <property type="match status" value="1"/>
</dbReference>
<dbReference type="Pfam" id="PF12790">
    <property type="entry name" value="T6SS-SciN"/>
    <property type="match status" value="1"/>
</dbReference>
<organism evidence="1">
    <name type="scientific">hydrothermal vent metagenome</name>
    <dbReference type="NCBI Taxonomy" id="652676"/>
    <lineage>
        <taxon>unclassified sequences</taxon>
        <taxon>metagenomes</taxon>
        <taxon>ecological metagenomes</taxon>
    </lineage>
</organism>
<reference evidence="1" key="1">
    <citation type="submission" date="2018-06" db="EMBL/GenBank/DDBJ databases">
        <authorList>
            <person name="Zhirakovskaya E."/>
        </authorList>
    </citation>
    <scope>NUCLEOTIDE SEQUENCE</scope>
</reference>
<accession>A0A3B1D9X1</accession>
<dbReference type="InterPro" id="IPR017734">
    <property type="entry name" value="T6SS_SciN"/>
</dbReference>
<protein>
    <recommendedName>
        <fullName evidence="2">Type VI secretion lipoprotein/VasD</fullName>
    </recommendedName>
</protein>